<gene>
    <name evidence="2" type="ORF">ACFQ1S_28050</name>
</gene>
<evidence type="ECO:0000313" key="3">
    <source>
        <dbReference type="Proteomes" id="UP001597045"/>
    </source>
</evidence>
<feature type="compositionally biased region" description="Low complexity" evidence="1">
    <location>
        <begin position="8"/>
        <end position="33"/>
    </location>
</feature>
<comment type="caution">
    <text evidence="2">The sequence shown here is derived from an EMBL/GenBank/DDBJ whole genome shotgun (WGS) entry which is preliminary data.</text>
</comment>
<feature type="non-terminal residue" evidence="2">
    <location>
        <position position="1"/>
    </location>
</feature>
<accession>A0ABW3MHI4</accession>
<evidence type="ECO:0008006" key="4">
    <source>
        <dbReference type="Google" id="ProtNLM"/>
    </source>
</evidence>
<evidence type="ECO:0000313" key="2">
    <source>
        <dbReference type="EMBL" id="MFD1049114.1"/>
    </source>
</evidence>
<dbReference type="Proteomes" id="UP001597045">
    <property type="component" value="Unassembled WGS sequence"/>
</dbReference>
<dbReference type="EMBL" id="JBHTIS010001988">
    <property type="protein sequence ID" value="MFD1049114.1"/>
    <property type="molecule type" value="Genomic_DNA"/>
</dbReference>
<protein>
    <recommendedName>
        <fullName evidence="4">DUF4878 domain-containing protein</fullName>
    </recommendedName>
</protein>
<feature type="region of interest" description="Disordered" evidence="1">
    <location>
        <begin position="1"/>
        <end position="38"/>
    </location>
</feature>
<reference evidence="3" key="1">
    <citation type="journal article" date="2019" name="Int. J. Syst. Evol. Microbiol.">
        <title>The Global Catalogue of Microorganisms (GCM) 10K type strain sequencing project: providing services to taxonomists for standard genome sequencing and annotation.</title>
        <authorList>
            <consortium name="The Broad Institute Genomics Platform"/>
            <consortium name="The Broad Institute Genome Sequencing Center for Infectious Disease"/>
            <person name="Wu L."/>
            <person name="Ma J."/>
        </authorList>
    </citation>
    <scope>NUCLEOTIDE SEQUENCE [LARGE SCALE GENOMIC DNA]</scope>
    <source>
        <strain evidence="3">JCM 31486</strain>
    </source>
</reference>
<proteinExistence type="predicted"/>
<organism evidence="2 3">
    <name type="scientific">Kibdelosporangium lantanae</name>
    <dbReference type="NCBI Taxonomy" id="1497396"/>
    <lineage>
        <taxon>Bacteria</taxon>
        <taxon>Bacillati</taxon>
        <taxon>Actinomycetota</taxon>
        <taxon>Actinomycetes</taxon>
        <taxon>Pseudonocardiales</taxon>
        <taxon>Pseudonocardiaceae</taxon>
        <taxon>Kibdelosporangium</taxon>
    </lineage>
</organism>
<evidence type="ECO:0000256" key="1">
    <source>
        <dbReference type="SAM" id="MobiDB-lite"/>
    </source>
</evidence>
<keyword evidence="3" id="KW-1185">Reference proteome</keyword>
<sequence length="118" mass="12280">KGGDDKSSGSSGSTGSWNGSSGSADTGDSTGSAEAMGRKAVQLIQNHDVDGAKPLLCKADSKFTRSLQSLDGKDITATYKSVNETGDNAEVTFTLAMDGRSRDQKLNVSKKDGKWCIS</sequence>
<name>A0ABW3MHI4_9PSEU</name>